<accession>D8M6Q4</accession>
<dbReference type="PANTHER" id="PTHR22876:SF5">
    <property type="entry name" value="CHROMOSOME 9 OPEN READING FRAME 85"/>
    <property type="match status" value="1"/>
</dbReference>
<dbReference type="Proteomes" id="UP000008312">
    <property type="component" value="Unassembled WGS sequence"/>
</dbReference>
<dbReference type="Pfam" id="PF10217">
    <property type="entry name" value="DUF2039"/>
    <property type="match status" value="1"/>
</dbReference>
<organism evidence="2">
    <name type="scientific">Blastocystis hominis</name>
    <dbReference type="NCBI Taxonomy" id="12968"/>
    <lineage>
        <taxon>Eukaryota</taxon>
        <taxon>Sar</taxon>
        <taxon>Stramenopiles</taxon>
        <taxon>Bigyra</taxon>
        <taxon>Opalozoa</taxon>
        <taxon>Opalinata</taxon>
        <taxon>Blastocystidae</taxon>
        <taxon>Blastocystis</taxon>
    </lineage>
</organism>
<dbReference type="AlphaFoldDB" id="D8M6Q4"/>
<feature type="region of interest" description="Disordered" evidence="1">
    <location>
        <begin position="1"/>
        <end position="23"/>
    </location>
</feature>
<protein>
    <submittedName>
        <fullName evidence="2">Uncharacterized protein</fullName>
    </submittedName>
</protein>
<evidence type="ECO:0000313" key="2">
    <source>
        <dbReference type="EMBL" id="CBK23472.2"/>
    </source>
</evidence>
<dbReference type="GeneID" id="24920450"/>
<dbReference type="OrthoDB" id="250548at2759"/>
<keyword evidence="3" id="KW-1185">Reference proteome</keyword>
<feature type="compositionally biased region" description="Polar residues" evidence="1">
    <location>
        <begin position="1"/>
        <end position="19"/>
    </location>
</feature>
<evidence type="ECO:0000313" key="3">
    <source>
        <dbReference type="Proteomes" id="UP000008312"/>
    </source>
</evidence>
<dbReference type="EMBL" id="FN668661">
    <property type="protein sequence ID" value="CBK23472.2"/>
    <property type="molecule type" value="Genomic_DNA"/>
</dbReference>
<dbReference type="InterPro" id="IPR019351">
    <property type="entry name" value="DUF2039"/>
</dbReference>
<name>D8M6Q4_BLAHO</name>
<dbReference type="PANTHER" id="PTHR22876">
    <property type="entry name" value="ZGC:101016"/>
    <property type="match status" value="1"/>
</dbReference>
<dbReference type="RefSeq" id="XP_012897520.1">
    <property type="nucleotide sequence ID" value="XM_013042066.1"/>
</dbReference>
<dbReference type="OMA" id="CACELEL"/>
<proteinExistence type="predicted"/>
<evidence type="ECO:0000256" key="1">
    <source>
        <dbReference type="SAM" id="MobiDB-lite"/>
    </source>
</evidence>
<dbReference type="InParanoid" id="D8M6Q4"/>
<reference evidence="2" key="1">
    <citation type="submission" date="2010-02" db="EMBL/GenBank/DDBJ databases">
        <title>Sequencing and annotation of the Blastocystis hominis genome.</title>
        <authorList>
            <person name="Wincker P."/>
        </authorList>
    </citation>
    <scope>NUCLEOTIDE SEQUENCE</scope>
    <source>
        <strain evidence="2">Singapore isolate B</strain>
    </source>
</reference>
<gene>
    <name evidence="2" type="ORF">GSBLH_T00003346001</name>
</gene>
<sequence>MSTRRGGVTSRTPAHQNKFSFRHNKNSKKTEKIAAMPIYLVCERCRKKIEWKKKYRKYKPLTAPGKCVKCGNRNVKAAYHQICDECARANHICAMCLQAWNEPIPEPKETSSCCSSCCSSDEDYSDFDLDDFE</sequence>